<gene>
    <name evidence="1" type="ORF">SNAT2548_LOCUS15906</name>
</gene>
<keyword evidence="2" id="KW-1185">Reference proteome</keyword>
<comment type="caution">
    <text evidence="1">The sequence shown here is derived from an EMBL/GenBank/DDBJ whole genome shotgun (WGS) entry which is preliminary data.</text>
</comment>
<protein>
    <submittedName>
        <fullName evidence="1">Uncharacterized protein</fullName>
    </submittedName>
</protein>
<evidence type="ECO:0000313" key="2">
    <source>
        <dbReference type="Proteomes" id="UP000604046"/>
    </source>
</evidence>
<proteinExistence type="predicted"/>
<dbReference type="EMBL" id="CAJNDS010002068">
    <property type="protein sequence ID" value="CAE7302419.1"/>
    <property type="molecule type" value="Genomic_DNA"/>
</dbReference>
<reference evidence="1" key="1">
    <citation type="submission" date="2021-02" db="EMBL/GenBank/DDBJ databases">
        <authorList>
            <person name="Dougan E. K."/>
            <person name="Rhodes N."/>
            <person name="Thang M."/>
            <person name="Chan C."/>
        </authorList>
    </citation>
    <scope>NUCLEOTIDE SEQUENCE</scope>
</reference>
<dbReference type="AlphaFoldDB" id="A0A812NQ38"/>
<dbReference type="Proteomes" id="UP000604046">
    <property type="component" value="Unassembled WGS sequence"/>
</dbReference>
<evidence type="ECO:0000313" key="1">
    <source>
        <dbReference type="EMBL" id="CAE7302419.1"/>
    </source>
</evidence>
<sequence>MTPQISYPSGCDVNVQELSSTVGAVGGTQRRRLAQQIESGDVLRNTLEIYRVCDRNASGNLQWANGEIQDFISLVFQQHGLPPPSPTDMYQLFLRFDEAMFL</sequence>
<accession>A0A812NQ38</accession>
<organism evidence="1 2">
    <name type="scientific">Symbiodinium natans</name>
    <dbReference type="NCBI Taxonomy" id="878477"/>
    <lineage>
        <taxon>Eukaryota</taxon>
        <taxon>Sar</taxon>
        <taxon>Alveolata</taxon>
        <taxon>Dinophyceae</taxon>
        <taxon>Suessiales</taxon>
        <taxon>Symbiodiniaceae</taxon>
        <taxon>Symbiodinium</taxon>
    </lineage>
</organism>
<name>A0A812NQ38_9DINO</name>